<dbReference type="Proteomes" id="UP000424671">
    <property type="component" value="Segment"/>
</dbReference>
<proteinExistence type="predicted"/>
<dbReference type="Pfam" id="PF24299">
    <property type="entry name" value="DUF7483"/>
    <property type="match status" value="2"/>
</dbReference>
<dbReference type="EMBL" id="MK613346">
    <property type="protein sequence ID" value="QBQ72661.1"/>
    <property type="molecule type" value="Genomic_DNA"/>
</dbReference>
<feature type="domain" description="DUF7483" evidence="1">
    <location>
        <begin position="24"/>
        <end position="341"/>
    </location>
</feature>
<evidence type="ECO:0000259" key="1">
    <source>
        <dbReference type="Pfam" id="PF24299"/>
    </source>
</evidence>
<gene>
    <name evidence="2" type="ORF">CRP4_gp52</name>
</gene>
<accession>A0A646QW83</accession>
<evidence type="ECO:0000313" key="2">
    <source>
        <dbReference type="EMBL" id="QBQ72661.1"/>
    </source>
</evidence>
<evidence type="ECO:0000313" key="3">
    <source>
        <dbReference type="Proteomes" id="UP000424671"/>
    </source>
</evidence>
<protein>
    <recommendedName>
        <fullName evidence="1">DUF7483 domain-containing protein</fullName>
    </recommendedName>
</protein>
<name>A0A646QW83_9CAUD</name>
<organism evidence="2 3">
    <name type="scientific">Roseobacter phage CRP-4</name>
    <dbReference type="NCBI Taxonomy" id="2559283"/>
    <lineage>
        <taxon>Viruses</taxon>
        <taxon>Duplodnaviria</taxon>
        <taxon>Heunggongvirae</taxon>
        <taxon>Uroviricota</taxon>
        <taxon>Caudoviricetes</taxon>
        <taxon>Zobellviridae</taxon>
        <taxon>Cobavirinae</taxon>
        <taxon>Veravirus</taxon>
    </lineage>
</organism>
<sequence length="661" mass="70973">MATKKKMLQAAAGQAGGAGLDITEVFSTYLYEGNGSIQTITNDIDLAGEGGLVWIKGRSGTGRNHHLVDTERGASDGVSARTLQTNSTNPALVYNDVQLFKTDGFRIGGTDGVSANGEDFASWTFRKAPKFFDVVTYTGDGVAGRAIPHSLGSTPGVIIVKNLSNPNDWMVYHTSLGAGKALRLNLTNAVETAPWFPSAPTTTDFYVENYQGINQTGYTYVAYLFAHNDGDGGFGPDGDQDIIKCGSYTNSSSGIEVDLGFEPQWLLVKKSNATGNWAIIDTMRGWENTGAAGDNSSQLRPNLSNAENREYHPTITPTGFKTYGEGGGGGSSVGTFIYMAIRRGSLAQPESGTEVFDVQFNGGNDPSKAPVYQSGFVTDMSIVGLRTGGSVNYPYTGNRLMGIQTLETHTTDAEESGGASFQWDFMNGFIDGVPSVITDTQIAWMWKRAPGFFDVVAYTGTNVPGLTINHNLGVVPEMIWVKNRSAAEYWAVYHKDLNGGTNPSHYYLKLNDTIAETDYNEIWNDTEPTATQFTVGQQGVVNGFEQNHIAYLFATVAGVSKVGSFTGNGGSQTIDCGFTSGARFVLIKRASASSNWLVFDTERGIVSGTDPYLFLDITDAENAYGAFDEIDPHPSGFTFNYNPAGFALNGTGAELIFYAIA</sequence>
<dbReference type="InterPro" id="IPR055906">
    <property type="entry name" value="DUF7483"/>
</dbReference>
<reference evidence="2 3" key="1">
    <citation type="journal article" date="2019" name="mSystems">
        <title>Diverse, abundant and novel viruses infecting the marine abundant Roseobacter RCA lineage.</title>
        <authorList>
            <person name="Zhang Z.F."/>
            <person name="Chen F."/>
            <person name="Chu X."/>
            <person name="Zhang H."/>
            <person name="Luo H.W."/>
            <person name="Zhai Z.Q."/>
            <person name="Yang M.Y."/>
            <person name="Zhao Y.L."/>
        </authorList>
    </citation>
    <scope>NUCLEOTIDE SEQUENCE [LARGE SCALE GENOMIC DNA]</scope>
</reference>
<feature type="domain" description="DUF7483" evidence="1">
    <location>
        <begin position="414"/>
        <end position="661"/>
    </location>
</feature>